<evidence type="ECO:0000313" key="2">
    <source>
        <dbReference type="Proteomes" id="UP000054324"/>
    </source>
</evidence>
<gene>
    <name evidence="1" type="ORF">T265_13474</name>
</gene>
<accession>A0A074ZNF4</accession>
<sequence>MFIGGRLLQSRDRNELFLASTIFQQCMTWRPRSANQLWTHIELSYLNYSLRQANNVVVASTWMKRSQMLKAMVVAFRLTESFGGHRDALNIGNNHALYQLIQSISHRKVTVSEGQDGLLSARRPKWLEREFTDRKVRGSNPTSATRLPLSRLGQPGSIPALVLPSGGMAARHRKGATAERFLSFFFLEREFTDRKWCPPPFLLNLLIDMIMECSLTASNAFGIEMLPGHLLNWMGHADDIPLPGSDAIVVQTTLSNMNNSASRFGLRFASTRM</sequence>
<organism evidence="1 2">
    <name type="scientific">Opisthorchis viverrini</name>
    <name type="common">Southeast Asian liver fluke</name>
    <dbReference type="NCBI Taxonomy" id="6198"/>
    <lineage>
        <taxon>Eukaryota</taxon>
        <taxon>Metazoa</taxon>
        <taxon>Spiralia</taxon>
        <taxon>Lophotrochozoa</taxon>
        <taxon>Platyhelminthes</taxon>
        <taxon>Trematoda</taxon>
        <taxon>Digenea</taxon>
        <taxon>Opisthorchiida</taxon>
        <taxon>Opisthorchiata</taxon>
        <taxon>Opisthorchiidae</taxon>
        <taxon>Opisthorchis</taxon>
    </lineage>
</organism>
<dbReference type="KEGG" id="ovi:T265_13474"/>
<name>A0A074ZNF4_OPIVI</name>
<evidence type="ECO:0000313" key="1">
    <source>
        <dbReference type="EMBL" id="KER28928.1"/>
    </source>
</evidence>
<dbReference type="Proteomes" id="UP000054324">
    <property type="component" value="Unassembled WGS sequence"/>
</dbReference>
<dbReference type="RefSeq" id="XP_009167319.1">
    <property type="nucleotide sequence ID" value="XM_009169055.1"/>
</dbReference>
<dbReference type="AlphaFoldDB" id="A0A074ZNF4"/>
<proteinExistence type="predicted"/>
<dbReference type="GeneID" id="20327641"/>
<reference evidence="1 2" key="1">
    <citation type="submission" date="2013-11" db="EMBL/GenBank/DDBJ databases">
        <title>Opisthorchis viverrini - life in the bile duct.</title>
        <authorList>
            <person name="Young N.D."/>
            <person name="Nagarajan N."/>
            <person name="Lin S.J."/>
            <person name="Korhonen P.K."/>
            <person name="Jex A.R."/>
            <person name="Hall R.S."/>
            <person name="Safavi-Hemami H."/>
            <person name="Kaewkong W."/>
            <person name="Bertrand D."/>
            <person name="Gao S."/>
            <person name="Seet Q."/>
            <person name="Wongkham S."/>
            <person name="Teh B.T."/>
            <person name="Wongkham C."/>
            <person name="Intapan P.M."/>
            <person name="Maleewong W."/>
            <person name="Yang X."/>
            <person name="Hu M."/>
            <person name="Wang Z."/>
            <person name="Hofmann A."/>
            <person name="Sternberg P.W."/>
            <person name="Tan P."/>
            <person name="Wang J."/>
            <person name="Gasser R.B."/>
        </authorList>
    </citation>
    <scope>NUCLEOTIDE SEQUENCE [LARGE SCALE GENOMIC DNA]</scope>
</reference>
<dbReference type="EMBL" id="KL596688">
    <property type="protein sequence ID" value="KER28928.1"/>
    <property type="molecule type" value="Genomic_DNA"/>
</dbReference>
<protein>
    <submittedName>
        <fullName evidence="1">Uncharacterized protein</fullName>
    </submittedName>
</protein>
<keyword evidence="2" id="KW-1185">Reference proteome</keyword>
<dbReference type="CTD" id="20327641"/>
<feature type="non-terminal residue" evidence="1">
    <location>
        <position position="273"/>
    </location>
</feature>